<dbReference type="SUPFAM" id="SSF56228">
    <property type="entry name" value="Aldehyde ferredoxin oxidoreductase, N-terminal domain"/>
    <property type="match status" value="1"/>
</dbReference>
<dbReference type="AlphaFoldDB" id="X1HPR1"/>
<protein>
    <recommendedName>
        <fullName evidence="2">Aldehyde ferredoxin oxidoreductase N-terminal domain-containing protein</fullName>
    </recommendedName>
</protein>
<sequence>MMFGGYTRKILRVDLDKGRTQSESLDENLLRDFIGGSGGRSQNSL</sequence>
<accession>X1HPR1</accession>
<organism evidence="1">
    <name type="scientific">marine sediment metagenome</name>
    <dbReference type="NCBI Taxonomy" id="412755"/>
    <lineage>
        <taxon>unclassified sequences</taxon>
        <taxon>metagenomes</taxon>
        <taxon>ecological metagenomes</taxon>
    </lineage>
</organism>
<dbReference type="EMBL" id="BARU01019701">
    <property type="protein sequence ID" value="GAH55829.1"/>
    <property type="molecule type" value="Genomic_DNA"/>
</dbReference>
<dbReference type="InterPro" id="IPR036503">
    <property type="entry name" value="Ald_Fedxn_OxRdtase_N_sf"/>
</dbReference>
<comment type="caution">
    <text evidence="1">The sequence shown here is derived from an EMBL/GenBank/DDBJ whole genome shotgun (WGS) entry which is preliminary data.</text>
</comment>
<dbReference type="Gene3D" id="3.60.9.10">
    <property type="entry name" value="Aldehyde ferredoxin oxidoreductase, N-terminal domain"/>
    <property type="match status" value="1"/>
</dbReference>
<evidence type="ECO:0008006" key="2">
    <source>
        <dbReference type="Google" id="ProtNLM"/>
    </source>
</evidence>
<gene>
    <name evidence="1" type="ORF">S03H2_32424</name>
</gene>
<evidence type="ECO:0000313" key="1">
    <source>
        <dbReference type="EMBL" id="GAH55829.1"/>
    </source>
</evidence>
<reference evidence="1" key="1">
    <citation type="journal article" date="2014" name="Front. Microbiol.">
        <title>High frequency of phylogenetically diverse reductive dehalogenase-homologous genes in deep subseafloor sedimentary metagenomes.</title>
        <authorList>
            <person name="Kawai M."/>
            <person name="Futagami T."/>
            <person name="Toyoda A."/>
            <person name="Takaki Y."/>
            <person name="Nishi S."/>
            <person name="Hori S."/>
            <person name="Arai W."/>
            <person name="Tsubouchi T."/>
            <person name="Morono Y."/>
            <person name="Uchiyama I."/>
            <person name="Ito T."/>
            <person name="Fujiyama A."/>
            <person name="Inagaki F."/>
            <person name="Takami H."/>
        </authorList>
    </citation>
    <scope>NUCLEOTIDE SEQUENCE</scope>
    <source>
        <strain evidence="1">Expedition CK06-06</strain>
    </source>
</reference>
<name>X1HPR1_9ZZZZ</name>
<proteinExistence type="predicted"/>